<comment type="caution">
    <text evidence="2">The sequence shown here is derived from an EMBL/GenBank/DDBJ whole genome shotgun (WGS) entry which is preliminary data.</text>
</comment>
<reference evidence="2 3" key="1">
    <citation type="submission" date="2024-11" db="EMBL/GenBank/DDBJ databases">
        <title>Chromosome-level genome assembly of Eucalyptus globulus Labill. provides insights into its genome evolution.</title>
        <authorList>
            <person name="Li X."/>
        </authorList>
    </citation>
    <scope>NUCLEOTIDE SEQUENCE [LARGE SCALE GENOMIC DNA]</scope>
    <source>
        <strain evidence="2">CL2024</strain>
        <tissue evidence="2">Fresh tender leaves</tissue>
    </source>
</reference>
<name>A0ABD3KYW5_EUCGL</name>
<dbReference type="InterPro" id="IPR013078">
    <property type="entry name" value="His_Pase_superF_clade-1"/>
</dbReference>
<proteinExistence type="predicted"/>
<feature type="region of interest" description="Disordered" evidence="1">
    <location>
        <begin position="34"/>
        <end position="75"/>
    </location>
</feature>
<dbReference type="Pfam" id="PF00300">
    <property type="entry name" value="His_Phos_1"/>
    <property type="match status" value="1"/>
</dbReference>
<dbReference type="FunFam" id="3.40.50.1240:FF:000039">
    <property type="entry name" value="Phosphoglycerate mutase family protein"/>
    <property type="match status" value="1"/>
</dbReference>
<gene>
    <name evidence="2" type="ORF">ACJRO7_018144</name>
</gene>
<dbReference type="PANTHER" id="PTHR16469">
    <property type="entry name" value="UBIQUITIN-ASSOCIATED AND SH3 DOMAIN-CONTAINING BA-RELATED"/>
    <property type="match status" value="1"/>
</dbReference>
<dbReference type="InterPro" id="IPR051710">
    <property type="entry name" value="Phosphatase_SH3-domain"/>
</dbReference>
<sequence length="329" mass="36590">MSFPLPEIRSISTSFLPSLPTITRKTPPFPIVVSPPLHIRTRRPPPPPPPPSAARRHRRRLPMASSDPQADPQRRQHVIVMRHGDRIDNFEPLWVSTAARPWDPPLVEAGLVRAFCTGRKLRDKLGFPIHRVLVSPFLRCVQTASEAVSALCAVDDDDLTATTSAALSIDPSRLKVSIEYGLCEMLNREAIKFPPKDGDWGFDISELEALLPTGTVDHTVERVYKQMPQWEETVLGARARYEQIIVALADKYPSENLLLVTHGEGVGVSVSAFLKDATVYEVEYCAYSNLERPIFLKDESFTAGNFELLTNPGQTGISYLPSSRLSDGL</sequence>
<keyword evidence="3" id="KW-1185">Reference proteome</keyword>
<evidence type="ECO:0000256" key="1">
    <source>
        <dbReference type="SAM" id="MobiDB-lite"/>
    </source>
</evidence>
<evidence type="ECO:0000313" key="2">
    <source>
        <dbReference type="EMBL" id="KAL3742777.1"/>
    </source>
</evidence>
<organism evidence="2 3">
    <name type="scientific">Eucalyptus globulus</name>
    <name type="common">Tasmanian blue gum</name>
    <dbReference type="NCBI Taxonomy" id="34317"/>
    <lineage>
        <taxon>Eukaryota</taxon>
        <taxon>Viridiplantae</taxon>
        <taxon>Streptophyta</taxon>
        <taxon>Embryophyta</taxon>
        <taxon>Tracheophyta</taxon>
        <taxon>Spermatophyta</taxon>
        <taxon>Magnoliopsida</taxon>
        <taxon>eudicotyledons</taxon>
        <taxon>Gunneridae</taxon>
        <taxon>Pentapetalae</taxon>
        <taxon>rosids</taxon>
        <taxon>malvids</taxon>
        <taxon>Myrtales</taxon>
        <taxon>Myrtaceae</taxon>
        <taxon>Myrtoideae</taxon>
        <taxon>Eucalypteae</taxon>
        <taxon>Eucalyptus</taxon>
    </lineage>
</organism>
<dbReference type="AlphaFoldDB" id="A0ABD3KYW5"/>
<evidence type="ECO:0000313" key="3">
    <source>
        <dbReference type="Proteomes" id="UP001634007"/>
    </source>
</evidence>
<dbReference type="Proteomes" id="UP001634007">
    <property type="component" value="Unassembled WGS sequence"/>
</dbReference>
<dbReference type="PANTHER" id="PTHR16469:SF27">
    <property type="entry name" value="UBIQUITIN-ASSOCIATED AND SH3 DOMAIN-CONTAINING BA-RELATED"/>
    <property type="match status" value="1"/>
</dbReference>
<dbReference type="SUPFAM" id="SSF53254">
    <property type="entry name" value="Phosphoglycerate mutase-like"/>
    <property type="match status" value="1"/>
</dbReference>
<accession>A0ABD3KYW5</accession>
<dbReference type="CDD" id="cd07067">
    <property type="entry name" value="HP_PGM_like"/>
    <property type="match status" value="1"/>
</dbReference>
<dbReference type="EMBL" id="JBJKBG010000004">
    <property type="protein sequence ID" value="KAL3742777.1"/>
    <property type="molecule type" value="Genomic_DNA"/>
</dbReference>
<dbReference type="Gene3D" id="3.40.50.1240">
    <property type="entry name" value="Phosphoglycerate mutase-like"/>
    <property type="match status" value="1"/>
</dbReference>
<protein>
    <recommendedName>
        <fullName evidence="4">Phosphoglycerate mutase family protein</fullName>
    </recommendedName>
</protein>
<evidence type="ECO:0008006" key="4">
    <source>
        <dbReference type="Google" id="ProtNLM"/>
    </source>
</evidence>
<dbReference type="InterPro" id="IPR029033">
    <property type="entry name" value="His_PPase_superfam"/>
</dbReference>